<dbReference type="PANTHER" id="PTHR43798">
    <property type="entry name" value="MONOACYLGLYCEROL LIPASE"/>
    <property type="match status" value="1"/>
</dbReference>
<organism evidence="2 3">
    <name type="scientific">Rhodotorula diobovata</name>
    <dbReference type="NCBI Taxonomy" id="5288"/>
    <lineage>
        <taxon>Eukaryota</taxon>
        <taxon>Fungi</taxon>
        <taxon>Dikarya</taxon>
        <taxon>Basidiomycota</taxon>
        <taxon>Pucciniomycotina</taxon>
        <taxon>Microbotryomycetes</taxon>
        <taxon>Sporidiobolales</taxon>
        <taxon>Sporidiobolaceae</taxon>
        <taxon>Rhodotorula</taxon>
    </lineage>
</organism>
<dbReference type="OrthoDB" id="19657at2759"/>
<comment type="caution">
    <text evidence="2">The sequence shown here is derived from an EMBL/GenBank/DDBJ whole genome shotgun (WGS) entry which is preliminary data.</text>
</comment>
<dbReference type="InterPro" id="IPR029058">
    <property type="entry name" value="AB_hydrolase_fold"/>
</dbReference>
<dbReference type="GO" id="GO:0016787">
    <property type="term" value="F:hydrolase activity"/>
    <property type="evidence" value="ECO:0007669"/>
    <property type="project" value="UniProtKB-KW"/>
</dbReference>
<dbReference type="InterPro" id="IPR000073">
    <property type="entry name" value="AB_hydrolase_1"/>
</dbReference>
<feature type="domain" description="AB hydrolase-1" evidence="1">
    <location>
        <begin position="43"/>
        <end position="284"/>
    </location>
</feature>
<sequence length="313" mass="34277">MPFTTLADRELELFWVLNPEPTELAAATAEHPPTSQQLKPGLPVLVFLHGAGGSVLGFARQLIDPRLRERYNLCAIDCPFHGFSRSTERAEHSLEDSADWVLRVLDELELESYSIYGEGPHGANVAAWIAAKRVGQVESLVLASPGYPLEEPTVGASLQEIKEAMSANKDGKGDGTGTFPVDALEEITIYCVGADERMREARQKLGEYFQARYGTGQPGYEFAFLFSFVYERRPIPLEQLAKVACPVLILRGGADNLVCPEAAWEKWQRAFPKSSNGAQVVTVAGGFNLLSVVEGGIVNHLIARFLQRSLSDA</sequence>
<name>A0A5C5FNK1_9BASI</name>
<evidence type="ECO:0000313" key="3">
    <source>
        <dbReference type="Proteomes" id="UP000311382"/>
    </source>
</evidence>
<gene>
    <name evidence="2" type="ORF">DMC30DRAFT_418863</name>
</gene>
<evidence type="ECO:0000259" key="1">
    <source>
        <dbReference type="Pfam" id="PF00561"/>
    </source>
</evidence>
<dbReference type="AlphaFoldDB" id="A0A5C5FNK1"/>
<dbReference type="Gene3D" id="3.40.50.1820">
    <property type="entry name" value="alpha/beta hydrolase"/>
    <property type="match status" value="1"/>
</dbReference>
<reference evidence="2 3" key="1">
    <citation type="submission" date="2019-03" db="EMBL/GenBank/DDBJ databases">
        <title>Rhodosporidium diobovatum UCD-FST 08-225 genome sequencing, assembly, and annotation.</title>
        <authorList>
            <person name="Fakankun I.U."/>
            <person name="Fristensky B."/>
            <person name="Levin D.B."/>
        </authorList>
    </citation>
    <scope>NUCLEOTIDE SEQUENCE [LARGE SCALE GENOMIC DNA]</scope>
    <source>
        <strain evidence="2 3">UCD-FST 08-225</strain>
    </source>
</reference>
<keyword evidence="2" id="KW-0378">Hydrolase</keyword>
<dbReference type="GO" id="GO:0016020">
    <property type="term" value="C:membrane"/>
    <property type="evidence" value="ECO:0007669"/>
    <property type="project" value="TreeGrafter"/>
</dbReference>
<dbReference type="STRING" id="5288.A0A5C5FNK1"/>
<dbReference type="InterPro" id="IPR050266">
    <property type="entry name" value="AB_hydrolase_sf"/>
</dbReference>
<dbReference type="Proteomes" id="UP000311382">
    <property type="component" value="Unassembled WGS sequence"/>
</dbReference>
<dbReference type="EMBL" id="SOZI01000140">
    <property type="protein sequence ID" value="TNY18413.1"/>
    <property type="molecule type" value="Genomic_DNA"/>
</dbReference>
<keyword evidence="3" id="KW-1185">Reference proteome</keyword>
<dbReference type="SUPFAM" id="SSF53474">
    <property type="entry name" value="alpha/beta-Hydrolases"/>
    <property type="match status" value="1"/>
</dbReference>
<protein>
    <submittedName>
        <fullName evidence="2">Alpha/Beta hydrolase protein</fullName>
    </submittedName>
</protein>
<dbReference type="Pfam" id="PF00561">
    <property type="entry name" value="Abhydrolase_1"/>
    <property type="match status" value="1"/>
</dbReference>
<accession>A0A5C5FNK1</accession>
<proteinExistence type="predicted"/>
<evidence type="ECO:0000313" key="2">
    <source>
        <dbReference type="EMBL" id="TNY18413.1"/>
    </source>
</evidence>
<dbReference type="PANTHER" id="PTHR43798:SF33">
    <property type="entry name" value="HYDROLASE, PUTATIVE (AFU_ORTHOLOGUE AFUA_2G14860)-RELATED"/>
    <property type="match status" value="1"/>
</dbReference>